<dbReference type="InterPro" id="IPR043926">
    <property type="entry name" value="ABCG_dom"/>
</dbReference>
<feature type="transmembrane region" description="Helical" evidence="10">
    <location>
        <begin position="627"/>
        <end position="646"/>
    </location>
</feature>
<evidence type="ECO:0000256" key="1">
    <source>
        <dbReference type="ARBA" id="ARBA00004141"/>
    </source>
</evidence>
<evidence type="ECO:0000256" key="4">
    <source>
        <dbReference type="ARBA" id="ARBA00022692"/>
    </source>
</evidence>
<evidence type="ECO:0000256" key="9">
    <source>
        <dbReference type="SAM" id="MobiDB-lite"/>
    </source>
</evidence>
<evidence type="ECO:0000313" key="13">
    <source>
        <dbReference type="Proteomes" id="UP001153636"/>
    </source>
</evidence>
<dbReference type="Proteomes" id="UP001153636">
    <property type="component" value="Chromosome 13"/>
</dbReference>
<dbReference type="GO" id="GO:0140359">
    <property type="term" value="F:ABC-type transporter activity"/>
    <property type="evidence" value="ECO:0007669"/>
    <property type="project" value="InterPro"/>
</dbReference>
<dbReference type="SUPFAM" id="SSF52540">
    <property type="entry name" value="P-loop containing nucleoside triphosphate hydrolases"/>
    <property type="match status" value="1"/>
</dbReference>
<evidence type="ECO:0000256" key="5">
    <source>
        <dbReference type="ARBA" id="ARBA00022741"/>
    </source>
</evidence>
<keyword evidence="4 10" id="KW-0812">Transmembrane</keyword>
<dbReference type="OrthoDB" id="66620at2759"/>
<feature type="compositionally biased region" description="Polar residues" evidence="9">
    <location>
        <begin position="15"/>
        <end position="25"/>
    </location>
</feature>
<dbReference type="InterPro" id="IPR017871">
    <property type="entry name" value="ABC_transporter-like_CS"/>
</dbReference>
<evidence type="ECO:0000256" key="8">
    <source>
        <dbReference type="ARBA" id="ARBA00023136"/>
    </source>
</evidence>
<feature type="domain" description="ABC transporter" evidence="11">
    <location>
        <begin position="59"/>
        <end position="302"/>
    </location>
</feature>
<keyword evidence="5" id="KW-0547">Nucleotide-binding</keyword>
<accession>A0A9P0G9E1</accession>
<dbReference type="GO" id="GO:0016887">
    <property type="term" value="F:ATP hydrolysis activity"/>
    <property type="evidence" value="ECO:0007669"/>
    <property type="project" value="InterPro"/>
</dbReference>
<feature type="transmembrane region" description="Helical" evidence="10">
    <location>
        <begin position="480"/>
        <end position="499"/>
    </location>
</feature>
<keyword evidence="3" id="KW-0813">Transport</keyword>
<dbReference type="InterPro" id="IPR050352">
    <property type="entry name" value="ABCG_transporters"/>
</dbReference>
<keyword evidence="6" id="KW-0067">ATP-binding</keyword>
<comment type="subcellular location">
    <subcellularLocation>
        <location evidence="1">Membrane</location>
        <topology evidence="1">Multi-pass membrane protein</topology>
    </subcellularLocation>
</comment>
<evidence type="ECO:0000256" key="10">
    <source>
        <dbReference type="SAM" id="Phobius"/>
    </source>
</evidence>
<evidence type="ECO:0000256" key="6">
    <source>
        <dbReference type="ARBA" id="ARBA00022840"/>
    </source>
</evidence>
<feature type="region of interest" description="Disordered" evidence="9">
    <location>
        <begin position="1"/>
        <end position="25"/>
    </location>
</feature>
<keyword evidence="13" id="KW-1185">Reference proteome</keyword>
<dbReference type="Pfam" id="PF00005">
    <property type="entry name" value="ABC_tran"/>
    <property type="match status" value="1"/>
</dbReference>
<name>A0A9P0G9E1_9CUCU</name>
<dbReference type="GO" id="GO:0005524">
    <property type="term" value="F:ATP binding"/>
    <property type="evidence" value="ECO:0007669"/>
    <property type="project" value="UniProtKB-KW"/>
</dbReference>
<dbReference type="InterPro" id="IPR027417">
    <property type="entry name" value="P-loop_NTPase"/>
</dbReference>
<sequence>MDETGEETPMIAFRTNGSSPESYNESEITLSLESVKRRLRTYARWSPVEEGVTLAWDNLSIYATTKSKGRISHKRIINGVTGAVKAGSLVAIMGSSGAGKSTLMSALAHRTLGNMLIEGTILINGRQIGNYMKFLSGFMHQEDIFVPYLTVREHMNIMANLKLDRRTSAKDKRQLINNVLGQLGLIKCIDSRIGGIDQDKALSGGEKKRLAFATELLTDPPILFCDEPTTGLDSYSAQKLVTMMNRMAAAGKTILCTIHQPSSDIFAMFSQLILVADGRIAFMGSNYSALEFFERMGYVCPSSYSPADFYIKTLAMTPGYEDNSRQTIKRICDQFAVSDYAKEVEIVVQYELHMGKAVVPNKFELRQDFQPIRWPVKIFWLTQRWFLELLRNPSLEIMKLFQRLFIGLIVGFCYLGTDALTQNGVQSIEGVIFMFVSENTFNPMYSVLAHFPSYLPLFLREYKSGLYHPFTYYLSRILSLLPGFILEPVVFVLSAYWISGLRPTGYIFAVTSFVIILTMNVSSACGIMFSNAFESVPTALAYLVPFDYVHMITSGVFIRLSTLPKLLSWVKYLSWLMYSTEALNILQWNGVTNITCENQPQGVPCIRNGTEILERYSFSENNLPTDIFGMIILLFGFYILGYFFLWRKVRHY</sequence>
<dbReference type="EMBL" id="OV651825">
    <property type="protein sequence ID" value="CAH1102771.1"/>
    <property type="molecule type" value="Genomic_DNA"/>
</dbReference>
<dbReference type="Gene3D" id="3.40.50.300">
    <property type="entry name" value="P-loop containing nucleotide triphosphate hydrolases"/>
    <property type="match status" value="1"/>
</dbReference>
<evidence type="ECO:0000256" key="2">
    <source>
        <dbReference type="ARBA" id="ARBA00005814"/>
    </source>
</evidence>
<dbReference type="PANTHER" id="PTHR48041:SF139">
    <property type="entry name" value="PROTEIN SCARLET"/>
    <property type="match status" value="1"/>
</dbReference>
<evidence type="ECO:0000256" key="3">
    <source>
        <dbReference type="ARBA" id="ARBA00022448"/>
    </source>
</evidence>
<dbReference type="Pfam" id="PF19055">
    <property type="entry name" value="ABC2_membrane_7"/>
    <property type="match status" value="1"/>
</dbReference>
<evidence type="ECO:0000259" key="11">
    <source>
        <dbReference type="PROSITE" id="PS50893"/>
    </source>
</evidence>
<gene>
    <name evidence="12" type="ORF">PSYICH_LOCUS3906</name>
</gene>
<dbReference type="AlphaFoldDB" id="A0A9P0G9E1"/>
<organism evidence="12 13">
    <name type="scientific">Psylliodes chrysocephalus</name>
    <dbReference type="NCBI Taxonomy" id="3402493"/>
    <lineage>
        <taxon>Eukaryota</taxon>
        <taxon>Metazoa</taxon>
        <taxon>Ecdysozoa</taxon>
        <taxon>Arthropoda</taxon>
        <taxon>Hexapoda</taxon>
        <taxon>Insecta</taxon>
        <taxon>Pterygota</taxon>
        <taxon>Neoptera</taxon>
        <taxon>Endopterygota</taxon>
        <taxon>Coleoptera</taxon>
        <taxon>Polyphaga</taxon>
        <taxon>Cucujiformia</taxon>
        <taxon>Chrysomeloidea</taxon>
        <taxon>Chrysomelidae</taxon>
        <taxon>Galerucinae</taxon>
        <taxon>Alticini</taxon>
        <taxon>Psylliodes</taxon>
    </lineage>
</organism>
<dbReference type="Pfam" id="PF01061">
    <property type="entry name" value="ABC2_membrane"/>
    <property type="match status" value="1"/>
</dbReference>
<dbReference type="PROSITE" id="PS00211">
    <property type="entry name" value="ABC_TRANSPORTER_1"/>
    <property type="match status" value="1"/>
</dbReference>
<dbReference type="InterPro" id="IPR003593">
    <property type="entry name" value="AAA+_ATPase"/>
</dbReference>
<proteinExistence type="inferred from homology"/>
<protein>
    <recommendedName>
        <fullName evidence="11">ABC transporter domain-containing protein</fullName>
    </recommendedName>
</protein>
<evidence type="ECO:0000256" key="7">
    <source>
        <dbReference type="ARBA" id="ARBA00022989"/>
    </source>
</evidence>
<evidence type="ECO:0000313" key="12">
    <source>
        <dbReference type="EMBL" id="CAH1102771.1"/>
    </source>
</evidence>
<dbReference type="InterPro" id="IPR013525">
    <property type="entry name" value="ABC2_TM"/>
</dbReference>
<comment type="similarity">
    <text evidence="2">Belongs to the ABC transporter superfamily. ABCG family. Eye pigment precursor importer (TC 3.A.1.204) subfamily.</text>
</comment>
<reference evidence="12" key="1">
    <citation type="submission" date="2022-01" db="EMBL/GenBank/DDBJ databases">
        <authorList>
            <person name="King R."/>
        </authorList>
    </citation>
    <scope>NUCLEOTIDE SEQUENCE</scope>
</reference>
<dbReference type="PANTHER" id="PTHR48041">
    <property type="entry name" value="ABC TRANSPORTER G FAMILY MEMBER 28"/>
    <property type="match status" value="1"/>
</dbReference>
<dbReference type="PROSITE" id="PS50893">
    <property type="entry name" value="ABC_TRANSPORTER_2"/>
    <property type="match status" value="1"/>
</dbReference>
<dbReference type="SMART" id="SM00382">
    <property type="entry name" value="AAA"/>
    <property type="match status" value="1"/>
</dbReference>
<dbReference type="GO" id="GO:0005886">
    <property type="term" value="C:plasma membrane"/>
    <property type="evidence" value="ECO:0007669"/>
    <property type="project" value="TreeGrafter"/>
</dbReference>
<feature type="transmembrane region" description="Helical" evidence="10">
    <location>
        <begin position="505"/>
        <end position="527"/>
    </location>
</feature>
<keyword evidence="7 10" id="KW-1133">Transmembrane helix</keyword>
<dbReference type="InterPro" id="IPR003439">
    <property type="entry name" value="ABC_transporter-like_ATP-bd"/>
</dbReference>
<dbReference type="GO" id="GO:0030659">
    <property type="term" value="C:cytoplasmic vesicle membrane"/>
    <property type="evidence" value="ECO:0007669"/>
    <property type="project" value="TreeGrafter"/>
</dbReference>
<keyword evidence="8 10" id="KW-0472">Membrane</keyword>